<sequence>MADGSNANQQKPSLPEKDKGKAPQNNSSSSAASAIGASASALLATFASPDAISGSLSSATAQKGQSSTSSTSQHRDLERSTYASASASSHGVGGSVSQRAFRTADSAYSNGIQSEYETFTHSQHSIPTQLHSEFAGISSSSNPATFSNYTPAYTENSNDGDAVLAFLASPNTTDEIYSPTPDTSRRPPAPTPSQAGYNQILADATAVQDPVEYLLSSSSYTSDVWGDEWPELQLAKAEMEKGNQAHARARIESILGRIKAKI</sequence>
<feature type="region of interest" description="Disordered" evidence="1">
    <location>
        <begin position="170"/>
        <end position="196"/>
    </location>
</feature>
<accession>A0ABR1FFW4</accession>
<dbReference type="Proteomes" id="UP001498771">
    <property type="component" value="Unassembled WGS sequence"/>
</dbReference>
<dbReference type="RefSeq" id="XP_064771546.1">
    <property type="nucleotide sequence ID" value="XM_064910983.1"/>
</dbReference>
<comment type="caution">
    <text evidence="2">The sequence shown here is derived from an EMBL/GenBank/DDBJ whole genome shotgun (WGS) entry which is preliminary data.</text>
</comment>
<name>A0ABR1FFW4_9ASCO</name>
<feature type="region of interest" description="Disordered" evidence="1">
    <location>
        <begin position="1"/>
        <end position="34"/>
    </location>
</feature>
<feature type="compositionally biased region" description="Low complexity" evidence="1">
    <location>
        <begin position="57"/>
        <end position="72"/>
    </location>
</feature>
<evidence type="ECO:0000313" key="2">
    <source>
        <dbReference type="EMBL" id="KAK7208513.1"/>
    </source>
</evidence>
<proteinExistence type="predicted"/>
<feature type="compositionally biased region" description="Polar residues" evidence="1">
    <location>
        <begin position="1"/>
        <end position="12"/>
    </location>
</feature>
<feature type="region of interest" description="Disordered" evidence="1">
    <location>
        <begin position="53"/>
        <end position="97"/>
    </location>
</feature>
<gene>
    <name evidence="2" type="ORF">BZA70DRAFT_265782</name>
</gene>
<dbReference type="EMBL" id="JBBJBU010000001">
    <property type="protein sequence ID" value="KAK7208513.1"/>
    <property type="molecule type" value="Genomic_DNA"/>
</dbReference>
<evidence type="ECO:0000313" key="3">
    <source>
        <dbReference type="Proteomes" id="UP001498771"/>
    </source>
</evidence>
<evidence type="ECO:0000256" key="1">
    <source>
        <dbReference type="SAM" id="MobiDB-lite"/>
    </source>
</evidence>
<keyword evidence="3" id="KW-1185">Reference proteome</keyword>
<reference evidence="2 3" key="1">
    <citation type="submission" date="2024-03" db="EMBL/GenBank/DDBJ databases">
        <title>Genome-scale model development and genomic sequencing of the oleaginous clade Lipomyces.</title>
        <authorList>
            <consortium name="Lawrence Berkeley National Laboratory"/>
            <person name="Czajka J.J."/>
            <person name="Han Y."/>
            <person name="Kim J."/>
            <person name="Mondo S.J."/>
            <person name="Hofstad B.A."/>
            <person name="Robles A."/>
            <person name="Haridas S."/>
            <person name="Riley R."/>
            <person name="LaButti K."/>
            <person name="Pangilinan J."/>
            <person name="Andreopoulos W."/>
            <person name="Lipzen A."/>
            <person name="Yan J."/>
            <person name="Wang M."/>
            <person name="Ng V."/>
            <person name="Grigoriev I.V."/>
            <person name="Spatafora J.W."/>
            <person name="Magnuson J.K."/>
            <person name="Baker S.E."/>
            <person name="Pomraning K.R."/>
        </authorList>
    </citation>
    <scope>NUCLEOTIDE SEQUENCE [LARGE SCALE GENOMIC DNA]</scope>
    <source>
        <strain evidence="2 3">Phaff 52-87</strain>
    </source>
</reference>
<protein>
    <submittedName>
        <fullName evidence="2">Uncharacterized protein</fullName>
    </submittedName>
</protein>
<organism evidence="2 3">
    <name type="scientific">Myxozyma melibiosi</name>
    <dbReference type="NCBI Taxonomy" id="54550"/>
    <lineage>
        <taxon>Eukaryota</taxon>
        <taxon>Fungi</taxon>
        <taxon>Dikarya</taxon>
        <taxon>Ascomycota</taxon>
        <taxon>Saccharomycotina</taxon>
        <taxon>Lipomycetes</taxon>
        <taxon>Lipomycetales</taxon>
        <taxon>Lipomycetaceae</taxon>
        <taxon>Myxozyma</taxon>
    </lineage>
</organism>
<dbReference type="GeneID" id="90036495"/>